<dbReference type="CDD" id="cd00077">
    <property type="entry name" value="HDc"/>
    <property type="match status" value="1"/>
</dbReference>
<dbReference type="RefSeq" id="WP_161810141.1">
    <property type="nucleotide sequence ID" value="NZ_BLJN01000001.1"/>
</dbReference>
<accession>A0A829Y546</accession>
<feature type="domain" description="HD" evidence="2">
    <location>
        <begin position="64"/>
        <end position="231"/>
    </location>
</feature>
<dbReference type="InterPro" id="IPR006261">
    <property type="entry name" value="dGTPase"/>
</dbReference>
<evidence type="ECO:0000313" key="3">
    <source>
        <dbReference type="EMBL" id="GFE78213.1"/>
    </source>
</evidence>
<name>A0A829Y546_9GAMM</name>
<sequence>MPELYTASDITRISGAAGADATREHGRSPFRKDYGRLLHAPSFRRLQGKTQLFPGTESDFFRNRLTHSLEVAQIAGGIAQRLNASNAQDYQIDLDLVQFAGLAHDLGHPPFGHNGERALDELMREFGGFESNAQTLHILAQVERKIVLDRDGVRRDDCGLDLCYRTLASILKYDHAIAFVRPAEADIDKGYYASEASLVETVKVALSQGHSGQFKTLECQLMELADDIAYSTYDLEDSMHAGFVTPLTLIDSLINDEGICATVLRKTNRSLLQNSYESVSFAELCEAAAGIFGDTGFGNGCSGAPDASELLKAALAGVQCFTVDRNLSTNGKWRTRFTAERIGELIGSVEFVCNESHPAFSTVRLTRDALIQVEILKHLNFELVIRSPRLAVVEYRGKDIVRDIFKALHGSNGSLLPNDWKGRYRLATNVSGAAACRVICDFVAGMTDRYAVEFHSAIAGEGASIFRPL</sequence>
<dbReference type="PROSITE" id="PS51831">
    <property type="entry name" value="HD"/>
    <property type="match status" value="1"/>
</dbReference>
<evidence type="ECO:0000313" key="4">
    <source>
        <dbReference type="Proteomes" id="UP000445000"/>
    </source>
</evidence>
<dbReference type="InterPro" id="IPR006674">
    <property type="entry name" value="HD_domain"/>
</dbReference>
<gene>
    <name evidence="3" type="ORF">GCM10011487_02130</name>
</gene>
<dbReference type="Pfam" id="PF13286">
    <property type="entry name" value="HD_assoc"/>
    <property type="match status" value="1"/>
</dbReference>
<keyword evidence="1 3" id="KW-0378">Hydrolase</keyword>
<dbReference type="InterPro" id="IPR003607">
    <property type="entry name" value="HD/PDEase_dom"/>
</dbReference>
<evidence type="ECO:0000259" key="2">
    <source>
        <dbReference type="PROSITE" id="PS51831"/>
    </source>
</evidence>
<proteinExistence type="predicted"/>
<dbReference type="SUPFAM" id="SSF109604">
    <property type="entry name" value="HD-domain/PDEase-like"/>
    <property type="match status" value="1"/>
</dbReference>
<dbReference type="NCBIfam" id="TIGR01353">
    <property type="entry name" value="dGTP_triPase"/>
    <property type="match status" value="1"/>
</dbReference>
<dbReference type="PANTHER" id="PTHR11373">
    <property type="entry name" value="DEOXYNUCLEOSIDE TRIPHOSPHATE TRIPHOSPHOHYDROLASE"/>
    <property type="match status" value="1"/>
</dbReference>
<dbReference type="EMBL" id="BLJN01000001">
    <property type="protein sequence ID" value="GFE78213.1"/>
    <property type="molecule type" value="Genomic_DNA"/>
</dbReference>
<dbReference type="PANTHER" id="PTHR11373:SF32">
    <property type="entry name" value="DEOXYGUANOSINETRIPHOSPHATE TRIPHOSPHOHYDROLASE"/>
    <property type="match status" value="1"/>
</dbReference>
<dbReference type="InterPro" id="IPR026875">
    <property type="entry name" value="PHydrolase_assoc_dom"/>
</dbReference>
<dbReference type="InterPro" id="IPR050135">
    <property type="entry name" value="dGTPase-like"/>
</dbReference>
<comment type="caution">
    <text evidence="3">The sequence shown here is derived from an EMBL/GenBank/DDBJ whole genome shotgun (WGS) entry which is preliminary data.</text>
</comment>
<reference evidence="4" key="1">
    <citation type="submission" date="2020-01" db="EMBL/GenBank/DDBJ databases">
        <title>'Steroidobacter agaridevorans' sp. nov., agar-degrading bacteria isolated from rhizosphere soils.</title>
        <authorList>
            <person name="Ikenaga M."/>
            <person name="Kataoka M."/>
            <person name="Murouchi A."/>
            <person name="Katsuragi S."/>
            <person name="Sakai M."/>
        </authorList>
    </citation>
    <scope>NUCLEOTIDE SEQUENCE [LARGE SCALE GENOMIC DNA]</scope>
    <source>
        <strain evidence="4">YU21-B</strain>
    </source>
</reference>
<dbReference type="AlphaFoldDB" id="A0A829Y546"/>
<dbReference type="SMART" id="SM00471">
    <property type="entry name" value="HDc"/>
    <property type="match status" value="1"/>
</dbReference>
<protein>
    <submittedName>
        <fullName evidence="3">Deoxyguanosinetriphosphate triphosphohydrolase-like protein</fullName>
    </submittedName>
</protein>
<dbReference type="GO" id="GO:0006203">
    <property type="term" value="P:dGTP catabolic process"/>
    <property type="evidence" value="ECO:0007669"/>
    <property type="project" value="TreeGrafter"/>
</dbReference>
<dbReference type="Pfam" id="PF01966">
    <property type="entry name" value="HD"/>
    <property type="match status" value="1"/>
</dbReference>
<dbReference type="Gene3D" id="1.10.3210.10">
    <property type="entry name" value="Hypothetical protein af1432"/>
    <property type="match status" value="2"/>
</dbReference>
<evidence type="ECO:0000256" key="1">
    <source>
        <dbReference type="ARBA" id="ARBA00022801"/>
    </source>
</evidence>
<dbReference type="GO" id="GO:0008832">
    <property type="term" value="F:dGTPase activity"/>
    <property type="evidence" value="ECO:0007669"/>
    <property type="project" value="TreeGrafter"/>
</dbReference>
<keyword evidence="4" id="KW-1185">Reference proteome</keyword>
<dbReference type="Proteomes" id="UP000445000">
    <property type="component" value="Unassembled WGS sequence"/>
</dbReference>
<organism evidence="3 4">
    <name type="scientific">Steroidobacter agaridevorans</name>
    <dbReference type="NCBI Taxonomy" id="2695856"/>
    <lineage>
        <taxon>Bacteria</taxon>
        <taxon>Pseudomonadati</taxon>
        <taxon>Pseudomonadota</taxon>
        <taxon>Gammaproteobacteria</taxon>
        <taxon>Steroidobacterales</taxon>
        <taxon>Steroidobacteraceae</taxon>
        <taxon>Steroidobacter</taxon>
    </lineage>
</organism>